<dbReference type="OrthoDB" id="29563at2759"/>
<dbReference type="InterPro" id="IPR043502">
    <property type="entry name" value="DNA/RNA_pol_sf"/>
</dbReference>
<evidence type="ECO:0000259" key="7">
    <source>
        <dbReference type="Pfam" id="PF17917"/>
    </source>
</evidence>
<dbReference type="GO" id="GO:0004519">
    <property type="term" value="F:endonuclease activity"/>
    <property type="evidence" value="ECO:0007669"/>
    <property type="project" value="UniProtKB-KW"/>
</dbReference>
<keyword evidence="4" id="KW-0255">Endonuclease</keyword>
<proteinExistence type="predicted"/>
<dbReference type="InterPro" id="IPR029064">
    <property type="entry name" value="Ribosomal_eL30-like_sf"/>
</dbReference>
<keyword evidence="1" id="KW-0808">Transferase</keyword>
<organism evidence="8 9">
    <name type="scientific">Teladorsagia circumcincta</name>
    <name type="common">Brown stomach worm</name>
    <name type="synonym">Ostertagia circumcincta</name>
    <dbReference type="NCBI Taxonomy" id="45464"/>
    <lineage>
        <taxon>Eukaryota</taxon>
        <taxon>Metazoa</taxon>
        <taxon>Ecdysozoa</taxon>
        <taxon>Nematoda</taxon>
        <taxon>Chromadorea</taxon>
        <taxon>Rhabditida</taxon>
        <taxon>Rhabditina</taxon>
        <taxon>Rhabditomorpha</taxon>
        <taxon>Strongyloidea</taxon>
        <taxon>Trichostrongylidae</taxon>
        <taxon>Teladorsagia</taxon>
    </lineage>
</organism>
<dbReference type="InterPro" id="IPR050951">
    <property type="entry name" value="Retrovirus_Pol_polyprotein"/>
</dbReference>
<feature type="non-terminal residue" evidence="8">
    <location>
        <position position="1"/>
    </location>
</feature>
<dbReference type="GO" id="GO:0003964">
    <property type="term" value="F:RNA-directed DNA polymerase activity"/>
    <property type="evidence" value="ECO:0007669"/>
    <property type="project" value="UniProtKB-KW"/>
</dbReference>
<evidence type="ECO:0000256" key="6">
    <source>
        <dbReference type="ARBA" id="ARBA00022918"/>
    </source>
</evidence>
<evidence type="ECO:0000256" key="5">
    <source>
        <dbReference type="ARBA" id="ARBA00022801"/>
    </source>
</evidence>
<keyword evidence="2" id="KW-0548">Nucleotidyltransferase</keyword>
<keyword evidence="3" id="KW-0540">Nuclease</keyword>
<keyword evidence="6" id="KW-0695">RNA-directed DNA polymerase</keyword>
<dbReference type="SUPFAM" id="SSF56672">
    <property type="entry name" value="DNA/RNA polymerases"/>
    <property type="match status" value="1"/>
</dbReference>
<dbReference type="PANTHER" id="PTHR37984:SF5">
    <property type="entry name" value="PROTEIN NYNRIN-LIKE"/>
    <property type="match status" value="1"/>
</dbReference>
<protein>
    <recommendedName>
        <fullName evidence="7">Reverse transcriptase RNase H-like domain-containing protein</fullName>
    </recommendedName>
</protein>
<keyword evidence="5" id="KW-0378">Hydrolase</keyword>
<evidence type="ECO:0000313" key="8">
    <source>
        <dbReference type="EMBL" id="PIO67447.1"/>
    </source>
</evidence>
<dbReference type="CDD" id="cd09274">
    <property type="entry name" value="RNase_HI_RT_Ty3"/>
    <property type="match status" value="1"/>
</dbReference>
<name>A0A2G9UB27_TELCI</name>
<accession>A0A2G9UB27</accession>
<dbReference type="EMBL" id="KZ347590">
    <property type="protein sequence ID" value="PIO67447.1"/>
    <property type="molecule type" value="Genomic_DNA"/>
</dbReference>
<gene>
    <name evidence="8" type="ORF">TELCIR_10800</name>
</gene>
<dbReference type="AlphaFoldDB" id="A0A2G9UB27"/>
<feature type="domain" description="Reverse transcriptase RNase H-like" evidence="7">
    <location>
        <begin position="1"/>
        <end position="71"/>
    </location>
</feature>
<dbReference type="GO" id="GO:0016787">
    <property type="term" value="F:hydrolase activity"/>
    <property type="evidence" value="ECO:0007669"/>
    <property type="project" value="UniProtKB-KW"/>
</dbReference>
<evidence type="ECO:0000313" key="9">
    <source>
        <dbReference type="Proteomes" id="UP000230423"/>
    </source>
</evidence>
<evidence type="ECO:0000256" key="1">
    <source>
        <dbReference type="ARBA" id="ARBA00022679"/>
    </source>
</evidence>
<reference evidence="8 9" key="1">
    <citation type="submission" date="2015-09" db="EMBL/GenBank/DDBJ databases">
        <title>Draft genome of the parasitic nematode Teladorsagia circumcincta isolate WARC Sus (inbred).</title>
        <authorList>
            <person name="Mitreva M."/>
        </authorList>
    </citation>
    <scope>NUCLEOTIDE SEQUENCE [LARGE SCALE GENOMIC DNA]</scope>
    <source>
        <strain evidence="8 9">S</strain>
    </source>
</reference>
<dbReference type="Gene3D" id="3.30.1330.30">
    <property type="match status" value="1"/>
</dbReference>
<dbReference type="PANTHER" id="PTHR37984">
    <property type="entry name" value="PROTEIN CBG26694"/>
    <property type="match status" value="1"/>
</dbReference>
<dbReference type="Pfam" id="PF17917">
    <property type="entry name" value="RT_RNaseH"/>
    <property type="match status" value="1"/>
</dbReference>
<evidence type="ECO:0000256" key="4">
    <source>
        <dbReference type="ARBA" id="ARBA00022759"/>
    </source>
</evidence>
<evidence type="ECO:0000256" key="2">
    <source>
        <dbReference type="ARBA" id="ARBA00022695"/>
    </source>
</evidence>
<dbReference type="InterPro" id="IPR041373">
    <property type="entry name" value="RT_RNaseH"/>
</dbReference>
<evidence type="ECO:0000256" key="3">
    <source>
        <dbReference type="ARBA" id="ARBA00022722"/>
    </source>
</evidence>
<keyword evidence="9" id="KW-1185">Reference proteome</keyword>
<sequence>LTDAEKNDGQIEKEGLAPVYGVRKFHRYIYGRRFTLLTDHKPLLAIFGSRKGVPAYSANRLQRWRLTLLAYDFDIEYRNTSDFGQADALSRLIAAQSPPEEDVIIAKIAHDINAIFKDNVNHLPVTAKDVAHATAEDDTSRQVLDHVTHTTGQRNHPRQLLDTPTYETICRYSKDACSLEPSKKVIKKKVAAPPAQLRAAAVQKEVKNPLFEKRTRNFNIDRSALSKLVETVSTNFNERGEEIRKHWGGGVMSARSEAKKLKIEKARAKDLGIRSMPELLLAEIICEKQVGSKSKELTAFLHGMQ</sequence>
<dbReference type="Proteomes" id="UP000230423">
    <property type="component" value="Unassembled WGS sequence"/>
</dbReference>